<dbReference type="Proteomes" id="UP000254124">
    <property type="component" value="Unassembled WGS sequence"/>
</dbReference>
<dbReference type="PANTHER" id="PTHR43653">
    <property type="entry name" value="CYTOCHROME C ASSEMBLY PROTEIN-RELATED"/>
    <property type="match status" value="1"/>
</dbReference>
<proteinExistence type="inferred from homology"/>
<evidence type="ECO:0000256" key="1">
    <source>
        <dbReference type="ARBA" id="ARBA00009186"/>
    </source>
</evidence>
<dbReference type="GO" id="GO:0016829">
    <property type="term" value="F:lyase activity"/>
    <property type="evidence" value="ECO:0007669"/>
    <property type="project" value="UniProtKB-KW"/>
</dbReference>
<sequence>MSGWTLAVAVFSRPVPVDIVARVLAVMGMVSAGFLVFILFTSNPFARTLPDFPVEGRDLNPLLQDPGADFPSAAAVHGLCRFLGGPSPLPSPRCCAGVWTARLPVFPVPWTLAAWVFLTLGIVLGSAWAYYELGLGRLVVLGPGGERLLYAVGWRAPPCCTRWRSPNSAPALRRGRCCCPSAPSRCACWGTFLVRSGVLVSVHAFASDPARGMFILAFMVLVTGGSLLLFAVARAQGALAGQQRAVVAGSRCCSAITSC</sequence>
<organism evidence="4 5">
    <name type="scientific">Salmonella enterica subsp. arizonae</name>
    <dbReference type="NCBI Taxonomy" id="59203"/>
    <lineage>
        <taxon>Bacteria</taxon>
        <taxon>Pseudomonadati</taxon>
        <taxon>Pseudomonadota</taxon>
        <taxon>Gammaproteobacteria</taxon>
        <taxon>Enterobacterales</taxon>
        <taxon>Enterobacteriaceae</taxon>
        <taxon>Salmonella</taxon>
    </lineage>
</organism>
<dbReference type="GO" id="GO:0016020">
    <property type="term" value="C:membrane"/>
    <property type="evidence" value="ECO:0007669"/>
    <property type="project" value="InterPro"/>
</dbReference>
<accession>A0A379RZM2</accession>
<keyword evidence="2" id="KW-0201">Cytochrome c-type biogenesis</keyword>
<evidence type="ECO:0000256" key="2">
    <source>
        <dbReference type="ARBA" id="ARBA00022748"/>
    </source>
</evidence>
<dbReference type="GO" id="GO:0015232">
    <property type="term" value="F:heme transmembrane transporter activity"/>
    <property type="evidence" value="ECO:0007669"/>
    <property type="project" value="InterPro"/>
</dbReference>
<dbReference type="GO" id="GO:0017004">
    <property type="term" value="P:cytochrome complex assembly"/>
    <property type="evidence" value="ECO:0007669"/>
    <property type="project" value="UniProtKB-KW"/>
</dbReference>
<evidence type="ECO:0000313" key="4">
    <source>
        <dbReference type="EMBL" id="SUG12498.1"/>
    </source>
</evidence>
<comment type="similarity">
    <text evidence="1">Belongs to the CcmF/CycK/Ccl1/NrfE/CcsA family.</text>
</comment>
<dbReference type="InterPro" id="IPR003568">
    <property type="entry name" value="Cyt_c_biogenesis_CcmF"/>
</dbReference>
<dbReference type="PRINTS" id="PR01411">
    <property type="entry name" value="CCMFBIOGNSIS"/>
</dbReference>
<protein>
    <submittedName>
        <fullName evidence="4">Cytochrome c heme lyase subunit CcmF</fullName>
    </submittedName>
</protein>
<keyword evidence="4" id="KW-0456">Lyase</keyword>
<dbReference type="PRINTS" id="PR01410">
    <property type="entry name" value="CCBIOGENESIS"/>
</dbReference>
<dbReference type="EMBL" id="UGWZ01000001">
    <property type="protein sequence ID" value="SUG12498.1"/>
    <property type="molecule type" value="Genomic_DNA"/>
</dbReference>
<keyword evidence="3" id="KW-0472">Membrane</keyword>
<evidence type="ECO:0000256" key="3">
    <source>
        <dbReference type="SAM" id="Phobius"/>
    </source>
</evidence>
<keyword evidence="3" id="KW-0812">Transmembrane</keyword>
<feature type="transmembrane region" description="Helical" evidence="3">
    <location>
        <begin position="213"/>
        <end position="233"/>
    </location>
</feature>
<name>A0A379RZM2_SALER</name>
<dbReference type="AlphaFoldDB" id="A0A379RZM2"/>
<keyword evidence="3" id="KW-1133">Transmembrane helix</keyword>
<dbReference type="PANTHER" id="PTHR43653:SF1">
    <property type="entry name" value="CYTOCHROME C-TYPE BIOGENESIS PROTEIN CCMF"/>
    <property type="match status" value="1"/>
</dbReference>
<dbReference type="InterPro" id="IPR003567">
    <property type="entry name" value="Cyt_c_biogenesis"/>
</dbReference>
<evidence type="ECO:0000313" key="5">
    <source>
        <dbReference type="Proteomes" id="UP000254124"/>
    </source>
</evidence>
<feature type="transmembrane region" description="Helical" evidence="3">
    <location>
        <begin position="20"/>
        <end position="40"/>
    </location>
</feature>
<reference evidence="4 5" key="1">
    <citation type="submission" date="2018-06" db="EMBL/GenBank/DDBJ databases">
        <authorList>
            <consortium name="Pathogen Informatics"/>
            <person name="Doyle S."/>
        </authorList>
    </citation>
    <scope>NUCLEOTIDE SEQUENCE [LARGE SCALE GENOMIC DNA]</scope>
    <source>
        <strain evidence="4 5">NCTC7295</strain>
    </source>
</reference>
<gene>
    <name evidence="4" type="primary">ccmF_2</name>
    <name evidence="4" type="ORF">NCTC7295_00029</name>
</gene>
<feature type="transmembrane region" description="Helical" evidence="3">
    <location>
        <begin position="112"/>
        <end position="131"/>
    </location>
</feature>